<sequence length="134" mass="14964">MEILIKSLKELRTILAAISKYAAHHNHQETLTMVKTMKITKSESIQIQKSRFVDHSHYTTDRDANGVLMFESVVTAGFYSLGEASFLCKGTVVCAKEQLICSSNLMVVVVAKAEAETETIVTDKYLFQHPLIAQ</sequence>
<keyword evidence="2" id="KW-1185">Reference proteome</keyword>
<name>A0A1E7F6D8_9STRA</name>
<evidence type="ECO:0000313" key="1">
    <source>
        <dbReference type="EMBL" id="OEU13751.1"/>
    </source>
</evidence>
<accession>A0A1E7F6D8</accession>
<reference evidence="1 2" key="1">
    <citation type="submission" date="2016-09" db="EMBL/GenBank/DDBJ databases">
        <title>Extensive genetic diversity and differential bi-allelic expression allows diatom success in the polar Southern Ocean.</title>
        <authorList>
            <consortium name="DOE Joint Genome Institute"/>
            <person name="Mock T."/>
            <person name="Otillar R.P."/>
            <person name="Strauss J."/>
            <person name="Dupont C."/>
            <person name="Frickenhaus S."/>
            <person name="Maumus F."/>
            <person name="Mcmullan M."/>
            <person name="Sanges R."/>
            <person name="Schmutz J."/>
            <person name="Toseland A."/>
            <person name="Valas R."/>
            <person name="Veluchamy A."/>
            <person name="Ward B.J."/>
            <person name="Allen A."/>
            <person name="Barry K."/>
            <person name="Falciatore A."/>
            <person name="Ferrante M."/>
            <person name="Fortunato A.E."/>
            <person name="Gloeckner G."/>
            <person name="Gruber A."/>
            <person name="Hipkin R."/>
            <person name="Janech M."/>
            <person name="Kroth P."/>
            <person name="Leese F."/>
            <person name="Lindquist E."/>
            <person name="Lyon B.R."/>
            <person name="Martin J."/>
            <person name="Mayer C."/>
            <person name="Parker M."/>
            <person name="Quesneville H."/>
            <person name="Raymond J."/>
            <person name="Uhlig C."/>
            <person name="Valentin K.U."/>
            <person name="Worden A.Z."/>
            <person name="Armbrust E.V."/>
            <person name="Bowler C."/>
            <person name="Green B."/>
            <person name="Moulton V."/>
            <person name="Van Oosterhout C."/>
            <person name="Grigoriev I."/>
        </authorList>
    </citation>
    <scope>NUCLEOTIDE SEQUENCE [LARGE SCALE GENOMIC DNA]</scope>
    <source>
        <strain evidence="1 2">CCMP1102</strain>
    </source>
</reference>
<evidence type="ECO:0000313" key="2">
    <source>
        <dbReference type="Proteomes" id="UP000095751"/>
    </source>
</evidence>
<proteinExistence type="predicted"/>
<dbReference type="InParanoid" id="A0A1E7F6D8"/>
<organism evidence="1 2">
    <name type="scientific">Fragilariopsis cylindrus CCMP1102</name>
    <dbReference type="NCBI Taxonomy" id="635003"/>
    <lineage>
        <taxon>Eukaryota</taxon>
        <taxon>Sar</taxon>
        <taxon>Stramenopiles</taxon>
        <taxon>Ochrophyta</taxon>
        <taxon>Bacillariophyta</taxon>
        <taxon>Bacillariophyceae</taxon>
        <taxon>Bacillariophycidae</taxon>
        <taxon>Bacillariales</taxon>
        <taxon>Bacillariaceae</taxon>
        <taxon>Fragilariopsis</taxon>
    </lineage>
</organism>
<gene>
    <name evidence="1" type="ORF">FRACYDRAFT_242100</name>
</gene>
<protein>
    <submittedName>
        <fullName evidence="1">Uncharacterized protein</fullName>
    </submittedName>
</protein>
<dbReference type="KEGG" id="fcy:FRACYDRAFT_242100"/>
<dbReference type="Proteomes" id="UP000095751">
    <property type="component" value="Unassembled WGS sequence"/>
</dbReference>
<dbReference type="AlphaFoldDB" id="A0A1E7F6D8"/>
<dbReference type="EMBL" id="KV784361">
    <property type="protein sequence ID" value="OEU13751.1"/>
    <property type="molecule type" value="Genomic_DNA"/>
</dbReference>